<dbReference type="Gene3D" id="1.25.40.10">
    <property type="entry name" value="Tetratricopeptide repeat domain"/>
    <property type="match status" value="1"/>
</dbReference>
<keyword evidence="2" id="KW-0808">Transferase</keyword>
<protein>
    <submittedName>
        <fullName evidence="2">Glycosyl transferase</fullName>
    </submittedName>
</protein>
<evidence type="ECO:0000313" key="3">
    <source>
        <dbReference type="Proteomes" id="UP000078396"/>
    </source>
</evidence>
<dbReference type="SUPFAM" id="SSF48452">
    <property type="entry name" value="TPR-like"/>
    <property type="match status" value="1"/>
</dbReference>
<dbReference type="SUPFAM" id="SSF53448">
    <property type="entry name" value="Nucleotide-diphospho-sugar transferases"/>
    <property type="match status" value="1"/>
</dbReference>
<dbReference type="OrthoDB" id="9815923at2"/>
<evidence type="ECO:0000259" key="1">
    <source>
        <dbReference type="Pfam" id="PF00535"/>
    </source>
</evidence>
<dbReference type="Proteomes" id="UP000078396">
    <property type="component" value="Unassembled WGS sequence"/>
</dbReference>
<dbReference type="PANTHER" id="PTHR43630">
    <property type="entry name" value="POLY-BETA-1,6-N-ACETYL-D-GLUCOSAMINE SYNTHASE"/>
    <property type="match status" value="1"/>
</dbReference>
<reference evidence="2 3" key="1">
    <citation type="submission" date="2016-04" db="EMBL/GenBank/DDBJ databases">
        <title>Draft Genome Sequences of Staphylococcus capitis Strain H36, S. capitis Strain H65, S. cohnii Strain H62, S. hominis Strain H69, Mycobacterium iranicum Strain H39, Plantibacter sp. Strain H53, Pseudomonas oryzihabitans Strain H72, and Microbacterium sp. Strain H83, isolated from residential settings.</title>
        <authorList>
            <person name="Lymperopoulou D."/>
            <person name="Adams R.I."/>
            <person name="Lindow S."/>
            <person name="Coil D.A."/>
            <person name="Jospin G."/>
            <person name="Eisen J.A."/>
        </authorList>
    </citation>
    <scope>NUCLEOTIDE SEQUENCE [LARGE SCALE GENOMIC DNA]</scope>
    <source>
        <strain evidence="2 3">H39</strain>
    </source>
</reference>
<accession>A0A178LRK5</accession>
<dbReference type="AlphaFoldDB" id="A0A178LRK5"/>
<evidence type="ECO:0000313" key="2">
    <source>
        <dbReference type="EMBL" id="OAN34621.1"/>
    </source>
</evidence>
<dbReference type="GO" id="GO:0016740">
    <property type="term" value="F:transferase activity"/>
    <property type="evidence" value="ECO:0007669"/>
    <property type="project" value="UniProtKB-KW"/>
</dbReference>
<sequence length="569" mass="64339">MSEVAPARRPSICLNMIVRNEAHVVHETLDSVAPFITTWVIVDTGSDDGTQDKIRNHMAALGIPGELHERPWRNFGHNRSEAIALAMGHADYIWVMDADDLLVGQPDFSDLTADVYQLHYGPDVSYWRRQVFRDGLPWRYIGVLHEYADCDRPFEEVRLEGDYYIESRRLGGRNLDPQKYLRDAEVLLAEVQRHPDDARSTFYLAQSYYDYGDFANARKWYARRAEMAGFDEESYYAMARLADSMSRLGEPWPEVQDAYLKAWEYRPWRAEPLYAIARCYRLDERYQLGYLFADRAAQMPLPEQDVLFVGAEVYTWRALDEKAVCASWIGKHGEAVELCRRILDRDDVSEEDRQRIMGNRDCSAPLIYDAATAYPDAAAHSRAAGPLDSEVTATLVVGPDRAAAQRTLNSLLNCCTDIERVGRVVAIDIGLSADDKAALGDLYPFLEFLSYPNGVRPEGIRAEIGGRFWLYLGMGWQFFTDDDYIKRLTSVLVAEPDVYQVGINYGDADKLTGAIAPRDTLRRNANTGHYVLSDAAAVGPAMFDCTRWDGGQTGLRTASLDEVLCVLHA</sequence>
<proteinExistence type="predicted"/>
<dbReference type="Gene3D" id="3.90.550.10">
    <property type="entry name" value="Spore Coat Polysaccharide Biosynthesis Protein SpsA, Chain A"/>
    <property type="match status" value="1"/>
</dbReference>
<dbReference type="InterPro" id="IPR001173">
    <property type="entry name" value="Glyco_trans_2-like"/>
</dbReference>
<dbReference type="Pfam" id="PF00535">
    <property type="entry name" value="Glycos_transf_2"/>
    <property type="match status" value="1"/>
</dbReference>
<dbReference type="InterPro" id="IPR011990">
    <property type="entry name" value="TPR-like_helical_dom_sf"/>
</dbReference>
<organism evidence="2 3">
    <name type="scientific">Mycolicibacterium iranicum</name>
    <name type="common">Mycobacterium iranicum</name>
    <dbReference type="NCBI Taxonomy" id="912594"/>
    <lineage>
        <taxon>Bacteria</taxon>
        <taxon>Bacillati</taxon>
        <taxon>Actinomycetota</taxon>
        <taxon>Actinomycetes</taxon>
        <taxon>Mycobacteriales</taxon>
        <taxon>Mycobacteriaceae</taxon>
        <taxon>Mycolicibacterium</taxon>
    </lineage>
</organism>
<gene>
    <name evidence="2" type="ORF">A4X20_08005</name>
</gene>
<dbReference type="EMBL" id="LWCS01000043">
    <property type="protein sequence ID" value="OAN34621.1"/>
    <property type="molecule type" value="Genomic_DNA"/>
</dbReference>
<dbReference type="InterPro" id="IPR029044">
    <property type="entry name" value="Nucleotide-diphossugar_trans"/>
</dbReference>
<dbReference type="eggNOG" id="COG0463">
    <property type="taxonomic scope" value="Bacteria"/>
</dbReference>
<name>A0A178LRK5_MYCIR</name>
<dbReference type="RefSeq" id="WP_064283880.1">
    <property type="nucleotide sequence ID" value="NZ_LWCS01000043.1"/>
</dbReference>
<comment type="caution">
    <text evidence="2">The sequence shown here is derived from an EMBL/GenBank/DDBJ whole genome shotgun (WGS) entry which is preliminary data.</text>
</comment>
<feature type="domain" description="Glycosyltransferase 2-like" evidence="1">
    <location>
        <begin position="16"/>
        <end position="101"/>
    </location>
</feature>
<dbReference type="PANTHER" id="PTHR43630:SF2">
    <property type="entry name" value="GLYCOSYLTRANSFERASE"/>
    <property type="match status" value="1"/>
</dbReference>